<proteinExistence type="predicted"/>
<dbReference type="Pfam" id="PF13445">
    <property type="entry name" value="zf-RING_UBOX"/>
    <property type="match status" value="1"/>
</dbReference>
<dbReference type="Gene3D" id="2.60.120.920">
    <property type="match status" value="1"/>
</dbReference>
<evidence type="ECO:0000313" key="14">
    <source>
        <dbReference type="Proteomes" id="UP000694569"/>
    </source>
</evidence>
<dbReference type="InterPro" id="IPR013320">
    <property type="entry name" value="ConA-like_dom_sf"/>
</dbReference>
<evidence type="ECO:0000256" key="8">
    <source>
        <dbReference type="PROSITE-ProRule" id="PRU00024"/>
    </source>
</evidence>
<evidence type="ECO:0000259" key="10">
    <source>
        <dbReference type="PROSITE" id="PS50089"/>
    </source>
</evidence>
<feature type="domain" description="B30.2/SPRY" evidence="12">
    <location>
        <begin position="329"/>
        <end position="518"/>
    </location>
</feature>
<name>A0A8C5Q0R9_9ANUR</name>
<dbReference type="GO" id="GO:0008270">
    <property type="term" value="F:zinc ion binding"/>
    <property type="evidence" value="ECO:0007669"/>
    <property type="project" value="UniProtKB-KW"/>
</dbReference>
<evidence type="ECO:0000259" key="11">
    <source>
        <dbReference type="PROSITE" id="PS50119"/>
    </source>
</evidence>
<keyword evidence="4" id="KW-0833">Ubl conjugation pathway</keyword>
<keyword evidence="1" id="KW-0399">Innate immunity</keyword>
<dbReference type="CDD" id="cd19769">
    <property type="entry name" value="Bbox2_TRIM16-like"/>
    <property type="match status" value="1"/>
</dbReference>
<sequence>MESADLEDELTCCICLGIYTDPVTLPCGHSFCRACTDAVMGTQETRGYSCPECREMFETKPELKRNLRLNNIAQSFQSAHQENKRIAIPCTYCDYPVPAVKTCLHCEASLCDKHLKKHNKSEEHVLTEPTTSLENRKCSVHKKVLEYYCCEDAACICVSCSLTGEHRGHQVETLNEASEKKKETLRNILQKLTSQREEAEKRVQSLEELRRQVKAKTARVPERVIDLTRDSIELLEDRSLSEISRQEEQVSLQVSDLIQKQEIKNEELSKKMGDLEELCTMTDPVIFLQGWKTNRADYCDAQEDREKPDIKVRDVGDLDVGLISEASNSGLPWIVTELKRGHVMKASDMFLDINTASNEVSVSDDLKTFFRSGINQRLRETPKRFKDYAQVLSSSSFSSGQHYWEVEGSVSGEWEVGMAYLSIARRGGLSGIGNNNKSWVLWKWFNNQYYVTHNSTRIQLTHTSSCCRLRIFLDYEAGRLSFYELCDPIRHLHTFTAAFTEPLHAVFGIYKDNSWMKI</sequence>
<dbReference type="InterPro" id="IPR051051">
    <property type="entry name" value="E3_ubiq-ligase_TRIM/RNF"/>
</dbReference>
<dbReference type="Pfam" id="PF00622">
    <property type="entry name" value="SPRY"/>
    <property type="match status" value="1"/>
</dbReference>
<reference evidence="13" key="2">
    <citation type="submission" date="2025-09" db="UniProtKB">
        <authorList>
            <consortium name="Ensembl"/>
        </authorList>
    </citation>
    <scope>IDENTIFICATION</scope>
</reference>
<reference evidence="13" key="1">
    <citation type="submission" date="2025-08" db="UniProtKB">
        <authorList>
            <consortium name="Ensembl"/>
        </authorList>
    </citation>
    <scope>IDENTIFICATION</scope>
</reference>
<dbReference type="SMART" id="SM00502">
    <property type="entry name" value="BBC"/>
    <property type="match status" value="1"/>
</dbReference>
<dbReference type="InterPro" id="IPR000315">
    <property type="entry name" value="Znf_B-box"/>
</dbReference>
<dbReference type="Gene3D" id="3.30.40.10">
    <property type="entry name" value="Zinc/RING finger domain, C3HC4 (zinc finger)"/>
    <property type="match status" value="1"/>
</dbReference>
<evidence type="ECO:0000256" key="1">
    <source>
        <dbReference type="ARBA" id="ARBA00022588"/>
    </source>
</evidence>
<evidence type="ECO:0000256" key="7">
    <source>
        <dbReference type="ARBA" id="ARBA00023054"/>
    </source>
</evidence>
<dbReference type="InterPro" id="IPR006574">
    <property type="entry name" value="PRY"/>
</dbReference>
<dbReference type="InterPro" id="IPR013083">
    <property type="entry name" value="Znf_RING/FYVE/PHD"/>
</dbReference>
<dbReference type="InterPro" id="IPR001870">
    <property type="entry name" value="B30.2/SPRY"/>
</dbReference>
<dbReference type="SUPFAM" id="SSF57850">
    <property type="entry name" value="RING/U-box"/>
    <property type="match status" value="1"/>
</dbReference>
<dbReference type="InterPro" id="IPR003879">
    <property type="entry name" value="Butyrophylin_SPRY"/>
</dbReference>
<dbReference type="PANTHER" id="PTHR25465">
    <property type="entry name" value="B-BOX DOMAIN CONTAINING"/>
    <property type="match status" value="1"/>
</dbReference>
<dbReference type="PROSITE" id="PS50089">
    <property type="entry name" value="ZF_RING_2"/>
    <property type="match status" value="1"/>
</dbReference>
<evidence type="ECO:0000256" key="3">
    <source>
        <dbReference type="ARBA" id="ARBA00022771"/>
    </source>
</evidence>
<dbReference type="InterPro" id="IPR001841">
    <property type="entry name" value="Znf_RING"/>
</dbReference>
<evidence type="ECO:0000259" key="12">
    <source>
        <dbReference type="PROSITE" id="PS50188"/>
    </source>
</evidence>
<keyword evidence="2" id="KW-0479">Metal-binding</keyword>
<dbReference type="GO" id="GO:0005737">
    <property type="term" value="C:cytoplasm"/>
    <property type="evidence" value="ECO:0007669"/>
    <property type="project" value="UniProtKB-ARBA"/>
</dbReference>
<dbReference type="SMART" id="SM00589">
    <property type="entry name" value="PRY"/>
    <property type="match status" value="1"/>
</dbReference>
<feature type="coiled-coil region" evidence="9">
    <location>
        <begin position="171"/>
        <end position="216"/>
    </location>
</feature>
<feature type="domain" description="RING-type" evidence="10">
    <location>
        <begin position="12"/>
        <end position="54"/>
    </location>
</feature>
<dbReference type="Gene3D" id="3.30.160.60">
    <property type="entry name" value="Classic Zinc Finger"/>
    <property type="match status" value="1"/>
</dbReference>
<dbReference type="CDD" id="cd12891">
    <property type="entry name" value="SPRY_PRY_C-I_2"/>
    <property type="match status" value="1"/>
</dbReference>
<dbReference type="PRINTS" id="PR01407">
    <property type="entry name" value="BUTYPHLNCDUF"/>
</dbReference>
<dbReference type="Proteomes" id="UP000694569">
    <property type="component" value="Unplaced"/>
</dbReference>
<protein>
    <recommendedName>
        <fullName evidence="15">E3 ubiquitin/ISG15 ligase TRIM25-like</fullName>
    </recommendedName>
</protein>
<dbReference type="PANTHER" id="PTHR25465:SF41">
    <property type="entry name" value="E3 UBIQUITIN-PROTEIN LIGASE RNF135"/>
    <property type="match status" value="1"/>
</dbReference>
<feature type="domain" description="B box-type" evidence="11">
    <location>
        <begin position="133"/>
        <end position="174"/>
    </location>
</feature>
<dbReference type="InterPro" id="IPR027370">
    <property type="entry name" value="Znf-RING_euk"/>
</dbReference>
<dbReference type="Ensembl" id="ENSLLET00000032044.1">
    <property type="protein sequence ID" value="ENSLLEP00000030858.1"/>
    <property type="gene ID" value="ENSLLEG00000019547.1"/>
</dbReference>
<dbReference type="GeneTree" id="ENSGT01030000234583"/>
<keyword evidence="7 9" id="KW-0175">Coiled coil</keyword>
<dbReference type="Pfam" id="PF00643">
    <property type="entry name" value="zf-B_box"/>
    <property type="match status" value="1"/>
</dbReference>
<dbReference type="SMART" id="SM00336">
    <property type="entry name" value="BBOX"/>
    <property type="match status" value="1"/>
</dbReference>
<evidence type="ECO:0008006" key="15">
    <source>
        <dbReference type="Google" id="ProtNLM"/>
    </source>
</evidence>
<keyword evidence="5" id="KW-0862">Zinc</keyword>
<evidence type="ECO:0000256" key="4">
    <source>
        <dbReference type="ARBA" id="ARBA00022786"/>
    </source>
</evidence>
<dbReference type="SUPFAM" id="SSF57845">
    <property type="entry name" value="B-box zinc-binding domain"/>
    <property type="match status" value="1"/>
</dbReference>
<evidence type="ECO:0000256" key="5">
    <source>
        <dbReference type="ARBA" id="ARBA00022833"/>
    </source>
</evidence>
<dbReference type="AlphaFoldDB" id="A0A8C5Q0R9"/>
<accession>A0A8C5Q0R9</accession>
<evidence type="ECO:0000256" key="2">
    <source>
        <dbReference type="ARBA" id="ARBA00022723"/>
    </source>
</evidence>
<keyword evidence="6" id="KW-0391">Immunity</keyword>
<dbReference type="Pfam" id="PF13765">
    <property type="entry name" value="PRY"/>
    <property type="match status" value="1"/>
</dbReference>
<dbReference type="OrthoDB" id="9049620at2759"/>
<dbReference type="SUPFAM" id="SSF49899">
    <property type="entry name" value="Concanavalin A-like lectins/glucanases"/>
    <property type="match status" value="1"/>
</dbReference>
<dbReference type="SMART" id="SM00449">
    <property type="entry name" value="SPRY"/>
    <property type="match status" value="1"/>
</dbReference>
<dbReference type="PROSITE" id="PS50188">
    <property type="entry name" value="B302_SPRY"/>
    <property type="match status" value="1"/>
</dbReference>
<dbReference type="Gene3D" id="4.10.830.40">
    <property type="match status" value="1"/>
</dbReference>
<dbReference type="SMART" id="SM00184">
    <property type="entry name" value="RING"/>
    <property type="match status" value="1"/>
</dbReference>
<keyword evidence="14" id="KW-1185">Reference proteome</keyword>
<dbReference type="InterPro" id="IPR003649">
    <property type="entry name" value="Bbox_C"/>
</dbReference>
<keyword evidence="3 8" id="KW-0863">Zinc-finger</keyword>
<evidence type="ECO:0000256" key="6">
    <source>
        <dbReference type="ARBA" id="ARBA00022859"/>
    </source>
</evidence>
<evidence type="ECO:0000256" key="9">
    <source>
        <dbReference type="SAM" id="Coils"/>
    </source>
</evidence>
<dbReference type="GO" id="GO:0045087">
    <property type="term" value="P:innate immune response"/>
    <property type="evidence" value="ECO:0007669"/>
    <property type="project" value="UniProtKB-KW"/>
</dbReference>
<dbReference type="InterPro" id="IPR003877">
    <property type="entry name" value="SPRY_dom"/>
</dbReference>
<dbReference type="PROSITE" id="PS50119">
    <property type="entry name" value="ZF_BBOX"/>
    <property type="match status" value="1"/>
</dbReference>
<organism evidence="13 14">
    <name type="scientific">Leptobrachium leishanense</name>
    <name type="common">Leishan spiny toad</name>
    <dbReference type="NCBI Taxonomy" id="445787"/>
    <lineage>
        <taxon>Eukaryota</taxon>
        <taxon>Metazoa</taxon>
        <taxon>Chordata</taxon>
        <taxon>Craniata</taxon>
        <taxon>Vertebrata</taxon>
        <taxon>Euteleostomi</taxon>
        <taxon>Amphibia</taxon>
        <taxon>Batrachia</taxon>
        <taxon>Anura</taxon>
        <taxon>Pelobatoidea</taxon>
        <taxon>Megophryidae</taxon>
        <taxon>Leptobrachium</taxon>
    </lineage>
</organism>
<evidence type="ECO:0000313" key="13">
    <source>
        <dbReference type="Ensembl" id="ENSLLEP00000030858.1"/>
    </source>
</evidence>
<dbReference type="InterPro" id="IPR043136">
    <property type="entry name" value="B30.2/SPRY_sf"/>
</dbReference>